<dbReference type="EMBL" id="CAJVRL010000047">
    <property type="protein sequence ID" value="CAG8952678.1"/>
    <property type="molecule type" value="Genomic_DNA"/>
</dbReference>
<sequence length="571" mass="65042">MSLAGTSDMSTTSYPKTSFLGMPLDIRTMIYEMLLVNPMLGTSLAVTKSDNYGVDTKYDLHPAILAVCRQTYLEGTSTLYGLNTFYIAPLPDFLSARANNYENSISPVTRYHNALEHNDNDFGNIHRLLKGAGSLGNLKAMKAVRSWKVVIMVDIESTNANVGTQAEPIGLFRFCCAIAHSSPRSMDIAIVPKGMIRIGYPANQYISMGNMLQPLSNVRNVETVRFRDATIFEIPDFVAQDEDALEFHSHMEEEALLEVQLVEQMQGNVKIEFAYEMYHPLLRYAQAFEQYGPFKELMALTEDEYTERDGIGSDDDYANWCAKGNPFYGDYVHPVEKNLMAAKLEAGKNHVSAFKALRKSVLEYLENQYQRITKAAGDLSNFVLTQKSTYGLFDPNTRHLPVYLNGDTQSGVLTAMVLLENYSTSFKRDMPLETKMQCYSLDYSFSSLYGMMEPNFQFERVVRAFEASDLRDFVKWYQNAVDLFDEQYLEIRAARKQLFKFDMLEEFGVTLGPEDMHLIEHINWEVEEPEIGPWEQGDWHYDYWDDGDSGDYGDSGDDDSNFDDQVSQSTE</sequence>
<organism evidence="2 3">
    <name type="scientific">Hymenoscyphus fraxineus</name>
    <dbReference type="NCBI Taxonomy" id="746836"/>
    <lineage>
        <taxon>Eukaryota</taxon>
        <taxon>Fungi</taxon>
        <taxon>Dikarya</taxon>
        <taxon>Ascomycota</taxon>
        <taxon>Pezizomycotina</taxon>
        <taxon>Leotiomycetes</taxon>
        <taxon>Helotiales</taxon>
        <taxon>Helotiaceae</taxon>
        <taxon>Hymenoscyphus</taxon>
    </lineage>
</organism>
<evidence type="ECO:0000313" key="2">
    <source>
        <dbReference type="EMBL" id="CAG8952678.1"/>
    </source>
</evidence>
<dbReference type="OrthoDB" id="62952at2759"/>
<name>A0A9N9KU25_9HELO</name>
<evidence type="ECO:0000313" key="3">
    <source>
        <dbReference type="Proteomes" id="UP000696280"/>
    </source>
</evidence>
<keyword evidence="3" id="KW-1185">Reference proteome</keyword>
<accession>A0A9N9KU25</accession>
<dbReference type="Proteomes" id="UP000696280">
    <property type="component" value="Unassembled WGS sequence"/>
</dbReference>
<dbReference type="AlphaFoldDB" id="A0A9N9KU25"/>
<evidence type="ECO:0000256" key="1">
    <source>
        <dbReference type="SAM" id="MobiDB-lite"/>
    </source>
</evidence>
<protein>
    <submittedName>
        <fullName evidence="2">Uncharacterized protein</fullName>
    </submittedName>
</protein>
<comment type="caution">
    <text evidence="2">The sequence shown here is derived from an EMBL/GenBank/DDBJ whole genome shotgun (WGS) entry which is preliminary data.</text>
</comment>
<proteinExistence type="predicted"/>
<gene>
    <name evidence="2" type="ORF">HYFRA_00008920</name>
</gene>
<reference evidence="2" key="1">
    <citation type="submission" date="2021-07" db="EMBL/GenBank/DDBJ databases">
        <authorList>
            <person name="Durling M."/>
        </authorList>
    </citation>
    <scope>NUCLEOTIDE SEQUENCE</scope>
</reference>
<feature type="compositionally biased region" description="Acidic residues" evidence="1">
    <location>
        <begin position="544"/>
        <end position="562"/>
    </location>
</feature>
<feature type="region of interest" description="Disordered" evidence="1">
    <location>
        <begin position="542"/>
        <end position="571"/>
    </location>
</feature>